<comment type="caution">
    <text evidence="1">The sequence shown here is derived from an EMBL/GenBank/DDBJ whole genome shotgun (WGS) entry which is preliminary data.</text>
</comment>
<proteinExistence type="predicted"/>
<evidence type="ECO:0000313" key="2">
    <source>
        <dbReference type="Proteomes" id="UP000704712"/>
    </source>
</evidence>
<organism evidence="1 2">
    <name type="scientific">Phytophthora infestans</name>
    <name type="common">Potato late blight agent</name>
    <name type="synonym">Botrytis infestans</name>
    <dbReference type="NCBI Taxonomy" id="4787"/>
    <lineage>
        <taxon>Eukaryota</taxon>
        <taxon>Sar</taxon>
        <taxon>Stramenopiles</taxon>
        <taxon>Oomycota</taxon>
        <taxon>Peronosporomycetes</taxon>
        <taxon>Peronosporales</taxon>
        <taxon>Peronosporaceae</taxon>
        <taxon>Phytophthora</taxon>
    </lineage>
</organism>
<reference evidence="1" key="1">
    <citation type="submission" date="2020-03" db="EMBL/GenBank/DDBJ databases">
        <title>Hybrid Assembly of Korean Phytophthora infestans isolates.</title>
        <authorList>
            <person name="Prokchorchik M."/>
            <person name="Lee Y."/>
            <person name="Seo J."/>
            <person name="Cho J.-H."/>
            <person name="Park Y.-E."/>
            <person name="Jang D.-C."/>
            <person name="Im J.-S."/>
            <person name="Choi J.-G."/>
            <person name="Park H.-J."/>
            <person name="Lee G.-B."/>
            <person name="Lee Y.-G."/>
            <person name="Hong S.-Y."/>
            <person name="Cho K."/>
            <person name="Sohn K.H."/>
        </authorList>
    </citation>
    <scope>NUCLEOTIDE SEQUENCE</scope>
    <source>
        <strain evidence="1">KR_2_A2</strain>
    </source>
</reference>
<dbReference type="Proteomes" id="UP000704712">
    <property type="component" value="Unassembled WGS sequence"/>
</dbReference>
<accession>A0A8S9U108</accession>
<evidence type="ECO:0000313" key="1">
    <source>
        <dbReference type="EMBL" id="KAF4131848.1"/>
    </source>
</evidence>
<gene>
    <name evidence="1" type="ORF">GN958_ATG18881</name>
</gene>
<protein>
    <submittedName>
        <fullName evidence="1">Uncharacterized protein</fullName>
    </submittedName>
</protein>
<dbReference type="AlphaFoldDB" id="A0A8S9U108"/>
<dbReference type="EMBL" id="JAACNO010002657">
    <property type="protein sequence ID" value="KAF4131848.1"/>
    <property type="molecule type" value="Genomic_DNA"/>
</dbReference>
<name>A0A8S9U108_PHYIN</name>
<sequence>MEAQRRPRRRHDIAKVSLVEETGTLRHSARLRGEYNERRENPRQVQENRHAIHAEGLMKIKKWSGACKQLAKVMDGAAPAGSRLQRTAMYNNCHRRQDGVRGDHDAVSLVDRQ</sequence>